<comment type="caution">
    <text evidence="3">The sequence shown here is derived from an EMBL/GenBank/DDBJ whole genome shotgun (WGS) entry which is preliminary data.</text>
</comment>
<dbReference type="Gene3D" id="1.10.260.40">
    <property type="entry name" value="lambda repressor-like DNA-binding domains"/>
    <property type="match status" value="1"/>
</dbReference>
<dbReference type="PANTHER" id="PTHR43236">
    <property type="entry name" value="ANTITOXIN HIGA1"/>
    <property type="match status" value="1"/>
</dbReference>
<dbReference type="Gene3D" id="1.10.10.2910">
    <property type="match status" value="1"/>
</dbReference>
<keyword evidence="4" id="KW-1185">Reference proteome</keyword>
<dbReference type="Pfam" id="PF06114">
    <property type="entry name" value="Peptidase_M78"/>
    <property type="match status" value="1"/>
</dbReference>
<gene>
    <name evidence="3" type="ORF">H6G59_16625</name>
</gene>
<evidence type="ECO:0000313" key="4">
    <source>
        <dbReference type="Proteomes" id="UP000640531"/>
    </source>
</evidence>
<evidence type="ECO:0000259" key="2">
    <source>
        <dbReference type="PROSITE" id="PS50943"/>
    </source>
</evidence>
<dbReference type="PROSITE" id="PS50943">
    <property type="entry name" value="HTH_CROC1"/>
    <property type="match status" value="1"/>
</dbReference>
<dbReference type="InterPro" id="IPR010982">
    <property type="entry name" value="Lambda_DNA-bd_dom_sf"/>
</dbReference>
<sequence length="384" mass="44814">MTELTRPFTPDWISPPGDTIADLLEERQWTQEQLAEDLKCTNEYISQLITGQESIDDKIAFKLEQVLGGTAKFWLNRESDYRSELVRLQQEEKKLQKWTDWLEKLPVRELMNRGAITKYRIDATNKPSLVRELLYFFDVSSPEEWLNNSETMEVAFRRTRQEKSDLGAISAWIRLGEIEAEEIDCPEYSEEKFKNAVQEIRKLTILSPQDFTHQIQQLCQEAGVVLILVPSIPRAHISGMVRWLNPNKALIQISDYGKRNDRFWFTFFHEAAHILLHNKQDIFLDEFDGEQIVESEQERQANEWAREFLIPNQYSNELDQLKSKESVINFSKRLGIHPGIVVGRLQNDGLIERNQMNDLKTSFSIDDLKKLGLTQDVTENLIPV</sequence>
<reference evidence="3 4" key="1">
    <citation type="journal article" date="2020" name="ISME J.">
        <title>Comparative genomics reveals insights into cyanobacterial evolution and habitat adaptation.</title>
        <authorList>
            <person name="Chen M.Y."/>
            <person name="Teng W.K."/>
            <person name="Zhao L."/>
            <person name="Hu C.X."/>
            <person name="Zhou Y.K."/>
            <person name="Han B.P."/>
            <person name="Song L.R."/>
            <person name="Shu W.S."/>
        </authorList>
    </citation>
    <scope>NUCLEOTIDE SEQUENCE [LARGE SCALE GENOMIC DNA]</scope>
    <source>
        <strain evidence="3 4">FACHB-196</strain>
    </source>
</reference>
<organism evidence="3 4">
    <name type="scientific">Anabaena lutea FACHB-196</name>
    <dbReference type="NCBI Taxonomy" id="2692881"/>
    <lineage>
        <taxon>Bacteria</taxon>
        <taxon>Bacillati</taxon>
        <taxon>Cyanobacteriota</taxon>
        <taxon>Cyanophyceae</taxon>
        <taxon>Nostocales</taxon>
        <taxon>Nostocaceae</taxon>
        <taxon>Anabaena</taxon>
    </lineage>
</organism>
<dbReference type="Proteomes" id="UP000640531">
    <property type="component" value="Unassembled WGS sequence"/>
</dbReference>
<evidence type="ECO:0000313" key="3">
    <source>
        <dbReference type="EMBL" id="MBD2569495.1"/>
    </source>
</evidence>
<dbReference type="InterPro" id="IPR052345">
    <property type="entry name" value="Rad_response_metalloprotease"/>
</dbReference>
<dbReference type="RefSeq" id="WP_190716351.1">
    <property type="nucleotide sequence ID" value="NZ_JACJST010000015.1"/>
</dbReference>
<dbReference type="InterPro" id="IPR010359">
    <property type="entry name" value="IrrE_HExxH"/>
</dbReference>
<dbReference type="InterPro" id="IPR001387">
    <property type="entry name" value="Cro/C1-type_HTH"/>
</dbReference>
<dbReference type="SMART" id="SM00530">
    <property type="entry name" value="HTH_XRE"/>
    <property type="match status" value="1"/>
</dbReference>
<proteinExistence type="inferred from homology"/>
<name>A0ABR8FGY9_9NOST</name>
<comment type="similarity">
    <text evidence="1">Belongs to the short-chain fatty acyl-CoA assimilation regulator (ScfR) family.</text>
</comment>
<dbReference type="PANTHER" id="PTHR43236:SF1">
    <property type="entry name" value="BLL7220 PROTEIN"/>
    <property type="match status" value="1"/>
</dbReference>
<dbReference type="EMBL" id="JACJST010000015">
    <property type="protein sequence ID" value="MBD2569495.1"/>
    <property type="molecule type" value="Genomic_DNA"/>
</dbReference>
<accession>A0ABR8FGY9</accession>
<evidence type="ECO:0000256" key="1">
    <source>
        <dbReference type="ARBA" id="ARBA00007227"/>
    </source>
</evidence>
<dbReference type="Pfam" id="PF01381">
    <property type="entry name" value="HTH_3"/>
    <property type="match status" value="1"/>
</dbReference>
<protein>
    <submittedName>
        <fullName evidence="3">ImmA/IrrE family metallo-endopeptidase</fullName>
    </submittedName>
</protein>
<feature type="domain" description="HTH cro/C1-type" evidence="2">
    <location>
        <begin position="20"/>
        <end position="74"/>
    </location>
</feature>
<dbReference type="CDD" id="cd00093">
    <property type="entry name" value="HTH_XRE"/>
    <property type="match status" value="1"/>
</dbReference>
<dbReference type="SUPFAM" id="SSF47413">
    <property type="entry name" value="lambda repressor-like DNA-binding domains"/>
    <property type="match status" value="1"/>
</dbReference>